<dbReference type="InterPro" id="IPR036388">
    <property type="entry name" value="WH-like_DNA-bd_sf"/>
</dbReference>
<keyword evidence="2" id="KW-0805">Transcription regulation</keyword>
<dbReference type="Gene3D" id="1.10.10.10">
    <property type="entry name" value="Winged helix-like DNA-binding domain superfamily/Winged helix DNA-binding domain"/>
    <property type="match status" value="1"/>
</dbReference>
<evidence type="ECO:0000313" key="7">
    <source>
        <dbReference type="Proteomes" id="UP000177515"/>
    </source>
</evidence>
<dbReference type="Pfam" id="PF00126">
    <property type="entry name" value="HTH_1"/>
    <property type="match status" value="1"/>
</dbReference>
<evidence type="ECO:0000256" key="3">
    <source>
        <dbReference type="ARBA" id="ARBA00023125"/>
    </source>
</evidence>
<evidence type="ECO:0000259" key="5">
    <source>
        <dbReference type="PROSITE" id="PS50931"/>
    </source>
</evidence>
<dbReference type="InterPro" id="IPR000847">
    <property type="entry name" value="LysR_HTH_N"/>
</dbReference>
<dbReference type="Gene3D" id="3.40.190.290">
    <property type="match status" value="1"/>
</dbReference>
<dbReference type="InterPro" id="IPR005119">
    <property type="entry name" value="LysR_subst-bd"/>
</dbReference>
<dbReference type="SUPFAM" id="SSF53850">
    <property type="entry name" value="Periplasmic binding protein-like II"/>
    <property type="match status" value="1"/>
</dbReference>
<protein>
    <submittedName>
        <fullName evidence="6">LysR family transcriptional regulator</fullName>
    </submittedName>
</protein>
<dbReference type="InterPro" id="IPR036390">
    <property type="entry name" value="WH_DNA-bd_sf"/>
</dbReference>
<organism evidence="6 7">
    <name type="scientific">Cupriavidus malaysiensis</name>
    <dbReference type="NCBI Taxonomy" id="367825"/>
    <lineage>
        <taxon>Bacteria</taxon>
        <taxon>Pseudomonadati</taxon>
        <taxon>Pseudomonadota</taxon>
        <taxon>Betaproteobacteria</taxon>
        <taxon>Burkholderiales</taxon>
        <taxon>Burkholderiaceae</taxon>
        <taxon>Cupriavidus</taxon>
    </lineage>
</organism>
<reference evidence="6 7" key="1">
    <citation type="submission" date="2016-10" db="EMBL/GenBank/DDBJ databases">
        <title>Complete genome sequences of three Cupriavidus strains isolated from various Malaysian environments.</title>
        <authorList>
            <person name="Abdullah A.A.-A."/>
            <person name="Shafie N.A.H."/>
            <person name="Lau N.S."/>
        </authorList>
    </citation>
    <scope>NUCLEOTIDE SEQUENCE [LARGE SCALE GENOMIC DNA]</scope>
    <source>
        <strain evidence="6 7">USMAA1020</strain>
    </source>
</reference>
<dbReference type="PROSITE" id="PS50931">
    <property type="entry name" value="HTH_LYSR"/>
    <property type="match status" value="1"/>
</dbReference>
<dbReference type="Proteomes" id="UP000177515">
    <property type="component" value="Chromosome 1"/>
</dbReference>
<proteinExistence type="inferred from homology"/>
<dbReference type="PANTHER" id="PTHR30579">
    <property type="entry name" value="TRANSCRIPTIONAL REGULATOR"/>
    <property type="match status" value="1"/>
</dbReference>
<keyword evidence="4" id="KW-0804">Transcription</keyword>
<feature type="domain" description="HTH lysR-type" evidence="5">
    <location>
        <begin position="9"/>
        <end position="66"/>
    </location>
</feature>
<sequence>MAANSQYQLTPADLDAVLALVRGGTLAEAGRRLGVDASTVFRVLQRVEKGLGRRLFERSRAGYLATELAQQFAQHAERIEAELEAARGHAAGSAGTLSGLVRISTTDTVLHALLLPALSDFGRAHPGLRFELAATNELASLSRRDADIAVRATRQPPPHLIGRRLGPLRVAVFAARGLAEQVAPLPAQQDGAAAAPGWDAAALSALPWIGPDEALPEHPSVRWRRKHLPRVVPQYGVNSIGSLAEAVAAGLGAGVISLAIAARSPHLVALTPALEPCETDLWLLTHPESRHLRRIAAVVTHLAARIAVPE</sequence>
<evidence type="ECO:0000256" key="2">
    <source>
        <dbReference type="ARBA" id="ARBA00023015"/>
    </source>
</evidence>
<keyword evidence="3" id="KW-0238">DNA-binding</keyword>
<gene>
    <name evidence="6" type="ORF">BKK80_02090</name>
</gene>
<accession>A0ABM6F0L1</accession>
<dbReference type="InterPro" id="IPR050176">
    <property type="entry name" value="LTTR"/>
</dbReference>
<evidence type="ECO:0000313" key="6">
    <source>
        <dbReference type="EMBL" id="AOZ04754.1"/>
    </source>
</evidence>
<evidence type="ECO:0000256" key="1">
    <source>
        <dbReference type="ARBA" id="ARBA00009437"/>
    </source>
</evidence>
<comment type="similarity">
    <text evidence="1">Belongs to the LysR transcriptional regulatory family.</text>
</comment>
<dbReference type="SUPFAM" id="SSF46785">
    <property type="entry name" value="Winged helix' DNA-binding domain"/>
    <property type="match status" value="1"/>
</dbReference>
<name>A0ABM6F0L1_9BURK</name>
<dbReference type="Pfam" id="PF03466">
    <property type="entry name" value="LysR_substrate"/>
    <property type="match status" value="1"/>
</dbReference>
<dbReference type="RefSeq" id="WP_071010652.1">
    <property type="nucleotide sequence ID" value="NZ_CP017754.1"/>
</dbReference>
<dbReference type="PANTHER" id="PTHR30579:SF3">
    <property type="entry name" value="TRANSCRIPTIONAL REGULATORY PROTEIN"/>
    <property type="match status" value="1"/>
</dbReference>
<dbReference type="EMBL" id="CP017754">
    <property type="protein sequence ID" value="AOZ04754.1"/>
    <property type="molecule type" value="Genomic_DNA"/>
</dbReference>
<evidence type="ECO:0000256" key="4">
    <source>
        <dbReference type="ARBA" id="ARBA00023163"/>
    </source>
</evidence>
<keyword evidence="7" id="KW-1185">Reference proteome</keyword>